<proteinExistence type="predicted"/>
<dbReference type="InterPro" id="IPR038720">
    <property type="entry name" value="YprB_RNase_H-like_dom"/>
</dbReference>
<evidence type="ECO:0000313" key="2">
    <source>
        <dbReference type="EMBL" id="GAI11124.1"/>
    </source>
</evidence>
<comment type="caution">
    <text evidence="2">The sequence shown here is derived from an EMBL/GenBank/DDBJ whole genome shotgun (WGS) entry which is preliminary data.</text>
</comment>
<dbReference type="InterPro" id="IPR012337">
    <property type="entry name" value="RNaseH-like_sf"/>
</dbReference>
<dbReference type="EMBL" id="BARV01007671">
    <property type="protein sequence ID" value="GAI11124.1"/>
    <property type="molecule type" value="Genomic_DNA"/>
</dbReference>
<name>X1MXM9_9ZZZZ</name>
<dbReference type="AlphaFoldDB" id="X1MXM9"/>
<gene>
    <name evidence="2" type="ORF">S06H3_15574</name>
</gene>
<dbReference type="Pfam" id="PF13482">
    <property type="entry name" value="RNase_H_2"/>
    <property type="match status" value="1"/>
</dbReference>
<organism evidence="2">
    <name type="scientific">marine sediment metagenome</name>
    <dbReference type="NCBI Taxonomy" id="412755"/>
    <lineage>
        <taxon>unclassified sequences</taxon>
        <taxon>metagenomes</taxon>
        <taxon>ecological metagenomes</taxon>
    </lineage>
</organism>
<reference evidence="2" key="1">
    <citation type="journal article" date="2014" name="Front. Microbiol.">
        <title>High frequency of phylogenetically diverse reductive dehalogenase-homologous genes in deep subseafloor sedimentary metagenomes.</title>
        <authorList>
            <person name="Kawai M."/>
            <person name="Futagami T."/>
            <person name="Toyoda A."/>
            <person name="Takaki Y."/>
            <person name="Nishi S."/>
            <person name="Hori S."/>
            <person name="Arai W."/>
            <person name="Tsubouchi T."/>
            <person name="Morono Y."/>
            <person name="Uchiyama I."/>
            <person name="Ito T."/>
            <person name="Fujiyama A."/>
            <person name="Inagaki F."/>
            <person name="Takami H."/>
        </authorList>
    </citation>
    <scope>NUCLEOTIDE SEQUENCE</scope>
    <source>
        <strain evidence="2">Expedition CK06-06</strain>
    </source>
</reference>
<accession>X1MXM9</accession>
<sequence length="178" mass="21049">MITSYSRELMVSIPQGTLIDIETTGLDRIHDEIVVFGYIQGSRLEIICRTSKDEEPFITQIVGLIPKLPKPFYAYNLSFEKEFLKARGMNIEGIDLFQPWREKAEKLGLKWPKLDELFTHAEHYFSEPVISGKDIPLLWEKFLKTGDRDYLQQIIRHNESDLLRELYLLVYYRDSYRL</sequence>
<evidence type="ECO:0000259" key="1">
    <source>
        <dbReference type="Pfam" id="PF13482"/>
    </source>
</evidence>
<dbReference type="SUPFAM" id="SSF53098">
    <property type="entry name" value="Ribonuclease H-like"/>
    <property type="match status" value="1"/>
</dbReference>
<feature type="domain" description="YprB ribonuclease H-like" evidence="1">
    <location>
        <begin position="19"/>
        <end position="168"/>
    </location>
</feature>
<protein>
    <recommendedName>
        <fullName evidence="1">YprB ribonuclease H-like domain-containing protein</fullName>
    </recommendedName>
</protein>